<accession>W6MXF3</accession>
<dbReference type="AlphaFoldDB" id="W6MXF3"/>
<proteinExistence type="predicted"/>
<protein>
    <submittedName>
        <fullName evidence="1">Uncharacterized protein</fullName>
    </submittedName>
</protein>
<gene>
    <name evidence="1" type="ORF">KUCA_T00004775001</name>
</gene>
<dbReference type="Proteomes" id="UP000019384">
    <property type="component" value="Unassembled WGS sequence"/>
</dbReference>
<dbReference type="RefSeq" id="XP_022460780.1">
    <property type="nucleotide sequence ID" value="XM_022605873.1"/>
</dbReference>
<reference evidence="1" key="1">
    <citation type="submission" date="2013-12" db="EMBL/GenBank/DDBJ databases">
        <authorList>
            <person name="Genoscope - CEA"/>
        </authorList>
    </citation>
    <scope>NUCLEOTIDE SEQUENCE</scope>
    <source>
        <strain evidence="1">CBS 1993</strain>
    </source>
</reference>
<reference evidence="1" key="2">
    <citation type="submission" date="2014-02" db="EMBL/GenBank/DDBJ databases">
        <title>Complete DNA sequence of /Kuraishia capsulata/ illustrates novel genomic features among budding yeasts (/Saccharomycotina/).</title>
        <authorList>
            <person name="Morales L."/>
            <person name="Noel B."/>
            <person name="Porcel B."/>
            <person name="Marcet-Houben M."/>
            <person name="Hullo M-F."/>
            <person name="Sacerdot C."/>
            <person name="Tekaia F."/>
            <person name="Leh-Louis V."/>
            <person name="Despons L."/>
            <person name="Khanna V."/>
            <person name="Aury J-M."/>
            <person name="Barbe V."/>
            <person name="Couloux A."/>
            <person name="Labadie K."/>
            <person name="Pelletier E."/>
            <person name="Souciet J-L."/>
            <person name="Boekhout T."/>
            <person name="Gabaldon T."/>
            <person name="Wincker P."/>
            <person name="Dujon B."/>
        </authorList>
    </citation>
    <scope>NUCLEOTIDE SEQUENCE</scope>
    <source>
        <strain evidence="1">CBS 1993</strain>
    </source>
</reference>
<organism evidence="1 2">
    <name type="scientific">Kuraishia capsulata CBS 1993</name>
    <dbReference type="NCBI Taxonomy" id="1382522"/>
    <lineage>
        <taxon>Eukaryota</taxon>
        <taxon>Fungi</taxon>
        <taxon>Dikarya</taxon>
        <taxon>Ascomycota</taxon>
        <taxon>Saccharomycotina</taxon>
        <taxon>Pichiomycetes</taxon>
        <taxon>Pichiales</taxon>
        <taxon>Pichiaceae</taxon>
        <taxon>Kuraishia</taxon>
    </lineage>
</organism>
<sequence>MSFVLRRKLSTLIPPKIASAAVCIEFRGFAN</sequence>
<keyword evidence="2" id="KW-1185">Reference proteome</keyword>
<dbReference type="HOGENOM" id="CLU_3399539_0_0_1"/>
<evidence type="ECO:0000313" key="1">
    <source>
        <dbReference type="EMBL" id="CDK28790.1"/>
    </source>
</evidence>
<dbReference type="GeneID" id="34522168"/>
<dbReference type="EMBL" id="HG793130">
    <property type="protein sequence ID" value="CDK28790.1"/>
    <property type="molecule type" value="Genomic_DNA"/>
</dbReference>
<name>W6MXF3_9ASCO</name>
<evidence type="ECO:0000313" key="2">
    <source>
        <dbReference type="Proteomes" id="UP000019384"/>
    </source>
</evidence>
<dbReference type="OrthoDB" id="5561579at2759"/>